<dbReference type="PANTHER" id="PTHR15139">
    <property type="entry name" value="TUBULIN FOLDING COFACTOR C"/>
    <property type="match status" value="1"/>
</dbReference>
<gene>
    <name evidence="3" type="ORF">MEQU1_001019</name>
</gene>
<dbReference type="GO" id="GO:0005737">
    <property type="term" value="C:cytoplasm"/>
    <property type="evidence" value="ECO:0007669"/>
    <property type="project" value="TreeGrafter"/>
</dbReference>
<protein>
    <recommendedName>
        <fullName evidence="2">C-CAP/cofactor C-like domain-containing protein</fullName>
    </recommendedName>
</protein>
<proteinExistence type="inferred from homology"/>
<dbReference type="Pfam" id="PF07986">
    <property type="entry name" value="TBCC"/>
    <property type="match status" value="1"/>
</dbReference>
<name>A0AAF0ECB1_9BASI</name>
<dbReference type="InterPro" id="IPR017901">
    <property type="entry name" value="C-CAP_CF_C-like"/>
</dbReference>
<keyword evidence="4" id="KW-1185">Reference proteome</keyword>
<dbReference type="InterPro" id="IPR012945">
    <property type="entry name" value="Tubulin-bd_cofactor_C_dom"/>
</dbReference>
<dbReference type="GO" id="GO:0007021">
    <property type="term" value="P:tubulin complex assembly"/>
    <property type="evidence" value="ECO:0007669"/>
    <property type="project" value="TreeGrafter"/>
</dbReference>
<dbReference type="EMBL" id="CP119901">
    <property type="protein sequence ID" value="WFD22349.1"/>
    <property type="molecule type" value="Genomic_DNA"/>
</dbReference>
<dbReference type="InterPro" id="IPR016098">
    <property type="entry name" value="CAP/MinC_C"/>
</dbReference>
<dbReference type="PANTHER" id="PTHR15139:SF0">
    <property type="entry name" value="TUBULIN-SPECIFIC CHAPERONE C"/>
    <property type="match status" value="1"/>
</dbReference>
<evidence type="ECO:0000259" key="2">
    <source>
        <dbReference type="PROSITE" id="PS51329"/>
    </source>
</evidence>
<evidence type="ECO:0000313" key="4">
    <source>
        <dbReference type="Proteomes" id="UP001214415"/>
    </source>
</evidence>
<organism evidence="3 4">
    <name type="scientific">Malassezia equina</name>
    <dbReference type="NCBI Taxonomy" id="1381935"/>
    <lineage>
        <taxon>Eukaryota</taxon>
        <taxon>Fungi</taxon>
        <taxon>Dikarya</taxon>
        <taxon>Basidiomycota</taxon>
        <taxon>Ustilaginomycotina</taxon>
        <taxon>Malasseziomycetes</taxon>
        <taxon>Malasseziales</taxon>
        <taxon>Malasseziaceae</taxon>
        <taxon>Malassezia</taxon>
    </lineage>
</organism>
<evidence type="ECO:0000256" key="1">
    <source>
        <dbReference type="ARBA" id="ARBA00008848"/>
    </source>
</evidence>
<feature type="domain" description="C-CAP/cofactor C-like" evidence="2">
    <location>
        <begin position="88"/>
        <end position="174"/>
    </location>
</feature>
<evidence type="ECO:0000313" key="3">
    <source>
        <dbReference type="EMBL" id="WFD22349.1"/>
    </source>
</evidence>
<dbReference type="AlphaFoldDB" id="A0AAF0ECB1"/>
<comment type="similarity">
    <text evidence="1">Belongs to the TBCC family.</text>
</comment>
<dbReference type="Proteomes" id="UP001214415">
    <property type="component" value="Chromosome 2"/>
</dbReference>
<dbReference type="GO" id="GO:0007023">
    <property type="term" value="P:post-chaperonin tubulin folding pathway"/>
    <property type="evidence" value="ECO:0007669"/>
    <property type="project" value="InterPro"/>
</dbReference>
<dbReference type="Gene3D" id="2.160.20.70">
    <property type="match status" value="1"/>
</dbReference>
<accession>A0AAF0ECB1</accession>
<sequence>MDVSASQAQAFFEQFPAQLAEARQALQAQAHVLPAYDRQKYEAALAEAQRALHEAQPTPFHFARRAAAPAVAKPAAPQSETAALSALPPSHTTVADQQREIVRLPATSRAVHLHRLHECIVHLGDVQGSVFLDACTYCVVLGTAWQCRVSHSHHLALGIEARSPLTLDASEAIG</sequence>
<dbReference type="InterPro" id="IPR027684">
    <property type="entry name" value="TBCC"/>
</dbReference>
<dbReference type="PROSITE" id="PS51329">
    <property type="entry name" value="C_CAP_COFACTOR_C"/>
    <property type="match status" value="1"/>
</dbReference>
<reference evidence="3" key="1">
    <citation type="submission" date="2023-03" db="EMBL/GenBank/DDBJ databases">
        <title>Mating type loci evolution in Malassezia.</title>
        <authorList>
            <person name="Coelho M.A."/>
        </authorList>
    </citation>
    <scope>NUCLEOTIDE SEQUENCE</scope>
    <source>
        <strain evidence="3">CBS 12830</strain>
    </source>
</reference>